<evidence type="ECO:0000256" key="7">
    <source>
        <dbReference type="ARBA" id="ARBA00022892"/>
    </source>
</evidence>
<dbReference type="Gene3D" id="3.40.50.1820">
    <property type="entry name" value="alpha/beta hydrolase"/>
    <property type="match status" value="1"/>
</dbReference>
<keyword evidence="5 14" id="KW-0812">Transmembrane</keyword>
<dbReference type="SUPFAM" id="SSF53474">
    <property type="entry name" value="alpha/beta-Hydrolases"/>
    <property type="match status" value="1"/>
</dbReference>
<evidence type="ECO:0000256" key="6">
    <source>
        <dbReference type="ARBA" id="ARBA00022824"/>
    </source>
</evidence>
<evidence type="ECO:0000256" key="4">
    <source>
        <dbReference type="ARBA" id="ARBA00022448"/>
    </source>
</evidence>
<evidence type="ECO:0000256" key="12">
    <source>
        <dbReference type="ARBA" id="ARBA00046280"/>
    </source>
</evidence>
<protein>
    <recommendedName>
        <fullName evidence="3">Syntaxin-18</fullName>
    </recommendedName>
</protein>
<dbReference type="FunFam" id="1.20.5.110:FF:000015">
    <property type="entry name" value="Syntaxin-18, putative"/>
    <property type="match status" value="1"/>
</dbReference>
<dbReference type="PROSITE" id="PS50192">
    <property type="entry name" value="T_SNARE"/>
    <property type="match status" value="1"/>
</dbReference>
<evidence type="ECO:0000256" key="5">
    <source>
        <dbReference type="ARBA" id="ARBA00022692"/>
    </source>
</evidence>
<dbReference type="PANTHER" id="PTHR21357">
    <property type="entry name" value="FAM172 FAMILY PROTEIN HOMOLOG CG10038"/>
    <property type="match status" value="1"/>
</dbReference>
<evidence type="ECO:0000256" key="2">
    <source>
        <dbReference type="ARBA" id="ARBA00004389"/>
    </source>
</evidence>
<organism evidence="16 17">
    <name type="scientific">Spodoptera exigua</name>
    <name type="common">Beet armyworm</name>
    <name type="synonym">Noctua fulgens</name>
    <dbReference type="NCBI Taxonomy" id="7107"/>
    <lineage>
        <taxon>Eukaryota</taxon>
        <taxon>Metazoa</taxon>
        <taxon>Ecdysozoa</taxon>
        <taxon>Arthropoda</taxon>
        <taxon>Hexapoda</taxon>
        <taxon>Insecta</taxon>
        <taxon>Pterygota</taxon>
        <taxon>Neoptera</taxon>
        <taxon>Endopterygota</taxon>
        <taxon>Lepidoptera</taxon>
        <taxon>Glossata</taxon>
        <taxon>Ditrysia</taxon>
        <taxon>Noctuoidea</taxon>
        <taxon>Noctuidae</taxon>
        <taxon>Amphipyrinae</taxon>
        <taxon>Spodoptera</taxon>
    </lineage>
</organism>
<evidence type="ECO:0000256" key="13">
    <source>
        <dbReference type="SAM" id="Coils"/>
    </source>
</evidence>
<evidence type="ECO:0000256" key="8">
    <source>
        <dbReference type="ARBA" id="ARBA00022927"/>
    </source>
</evidence>
<evidence type="ECO:0000313" key="17">
    <source>
        <dbReference type="Proteomes" id="UP000814243"/>
    </source>
</evidence>
<dbReference type="GO" id="GO:0005634">
    <property type="term" value="C:nucleus"/>
    <property type="evidence" value="ECO:0007669"/>
    <property type="project" value="TreeGrafter"/>
</dbReference>
<feature type="coiled-coil region" evidence="13">
    <location>
        <begin position="224"/>
        <end position="251"/>
    </location>
</feature>
<dbReference type="InterPro" id="IPR053858">
    <property type="entry name" value="Arb2_dom"/>
</dbReference>
<evidence type="ECO:0000313" key="16">
    <source>
        <dbReference type="EMBL" id="KAH9634610.1"/>
    </source>
</evidence>
<evidence type="ECO:0000256" key="1">
    <source>
        <dbReference type="ARBA" id="ARBA00003746"/>
    </source>
</evidence>
<dbReference type="Gene3D" id="1.20.5.110">
    <property type="match status" value="1"/>
</dbReference>
<keyword evidence="7" id="KW-0931">ER-Golgi transport</keyword>
<keyword evidence="4" id="KW-0813">Transport</keyword>
<dbReference type="InterPro" id="IPR048263">
    <property type="entry name" value="Arb2"/>
</dbReference>
<keyword evidence="10 13" id="KW-0175">Coiled coil</keyword>
<keyword evidence="11 14" id="KW-0472">Membrane</keyword>
<keyword evidence="8" id="KW-0653">Protein transport</keyword>
<dbReference type="InterPro" id="IPR000727">
    <property type="entry name" value="T_SNARE_dom"/>
</dbReference>
<dbReference type="SUPFAM" id="SSF58038">
    <property type="entry name" value="SNARE fusion complex"/>
    <property type="match status" value="1"/>
</dbReference>
<evidence type="ECO:0000256" key="3">
    <source>
        <dbReference type="ARBA" id="ARBA00019409"/>
    </source>
</evidence>
<keyword evidence="6" id="KW-0256">Endoplasmic reticulum</keyword>
<dbReference type="PANTHER" id="PTHR21357:SF4">
    <property type="entry name" value="FAM172 FAMILY PROTEIN HOMOLOG CG10038"/>
    <property type="match status" value="1"/>
</dbReference>
<evidence type="ECO:0000256" key="14">
    <source>
        <dbReference type="SAM" id="Phobius"/>
    </source>
</evidence>
<evidence type="ECO:0000256" key="11">
    <source>
        <dbReference type="ARBA" id="ARBA00023136"/>
    </source>
</evidence>
<proteinExistence type="predicted"/>
<dbReference type="AlphaFoldDB" id="A0A922SEE5"/>
<evidence type="ECO:0000256" key="9">
    <source>
        <dbReference type="ARBA" id="ARBA00022989"/>
    </source>
</evidence>
<dbReference type="Pfam" id="PF10496">
    <property type="entry name" value="Syntaxin-18_N"/>
    <property type="match status" value="1"/>
</dbReference>
<dbReference type="GO" id="GO:0035197">
    <property type="term" value="F:siRNA binding"/>
    <property type="evidence" value="ECO:0007669"/>
    <property type="project" value="TreeGrafter"/>
</dbReference>
<feature type="domain" description="T-SNARE coiled-coil homology" evidence="15">
    <location>
        <begin position="235"/>
        <end position="297"/>
    </location>
</feature>
<sequence length="655" mass="75082">MDITPLFRAYIKTVKTRNKAFGIQSPTSDDKQRILRTKPKTAFMITAKDITSQITRLRDFLLEHREKYLSFYDNVVAEEMTDAERDQIDTGAQRIINTCSHLLKEFRNDNRKVTAAPQMKEYMEAVADLIDMYLKAVCKIHSELKALRVKRTLVMRKLSRLELPQTKSNIPNPFIVGKVAEKDTDKVLDKDIEEVEEPDTVKKMDLCENDVAVLADEELSAEELQMFESENVQLLNELNSMTEEVKAIESKVLHIAELQEIFTEKVLQQEQDIDRISNTVVGSTENVKDANEQIKQAIQRNAGLRVYVLFFLLVMSFSLLFLDCHCFGYHSMSLRFLRKIRVYFKTKPPKQNWSETSGHSYCTIEGEKMDAIKAMKRLGYAFNSEGQLRKVGVDGQITEEPFQFNVSNQHQECQAHYEELGSAVTEYVYHLMETERNLTRLPVPKDSNKGTFIFVSKDYDQKDVLLILIHGSGAVRAGQWARSLIINDNLDMGTQLPYIKRAQEKGYGVMVLNPNDNFLSNGQKIPHSNSGEEHTNYVWNNYVKNTKATKIAIVAHSYGGVLTVTLADQLKSEFEKRVKAIAFTDSVHVYSNIEITKYMKESARNWISSQSPLDTPMNTPDYDIPRVSAGHQKHEMTSYSCMESVFKFIDEKVSL</sequence>
<keyword evidence="9 14" id="KW-1133">Transmembrane helix</keyword>
<accession>A0A922SEE5</accession>
<comment type="caution">
    <text evidence="16">The sequence shown here is derived from an EMBL/GenBank/DDBJ whole genome shotgun (WGS) entry which is preliminary data.</text>
</comment>
<evidence type="ECO:0000259" key="15">
    <source>
        <dbReference type="PROSITE" id="PS50192"/>
    </source>
</evidence>
<dbReference type="GO" id="GO:0005789">
    <property type="term" value="C:endoplasmic reticulum membrane"/>
    <property type="evidence" value="ECO:0007669"/>
    <property type="project" value="UniProtKB-SubCell"/>
</dbReference>
<dbReference type="GO" id="GO:0016192">
    <property type="term" value="P:vesicle-mediated transport"/>
    <property type="evidence" value="ECO:0007669"/>
    <property type="project" value="UniProtKB-KW"/>
</dbReference>
<comment type="subcellular location">
    <subcellularLocation>
        <location evidence="12">Endomembrane system</location>
        <topology evidence="12">Single-pass type IV membrane protein</topology>
    </subcellularLocation>
    <subcellularLocation>
        <location evidence="2">Endoplasmic reticulum membrane</location>
        <topology evidence="2">Single-pass membrane protein</topology>
    </subcellularLocation>
</comment>
<dbReference type="EMBL" id="JACEFF010000602">
    <property type="protein sequence ID" value="KAH9634610.1"/>
    <property type="molecule type" value="Genomic_DNA"/>
</dbReference>
<dbReference type="Pfam" id="PF22749">
    <property type="entry name" value="Arb2"/>
    <property type="match status" value="1"/>
</dbReference>
<dbReference type="Proteomes" id="UP000814243">
    <property type="component" value="Unassembled WGS sequence"/>
</dbReference>
<dbReference type="GO" id="GO:0031048">
    <property type="term" value="P:regulatory ncRNA-mediated heterochromatin formation"/>
    <property type="evidence" value="ECO:0007669"/>
    <property type="project" value="TreeGrafter"/>
</dbReference>
<reference evidence="16" key="1">
    <citation type="journal article" date="2021" name="G3 (Bethesda)">
        <title>Genome and transcriptome analysis of the beet armyworm Spodoptera exigua reveals targets for pest control. .</title>
        <authorList>
            <person name="Simon S."/>
            <person name="Breeschoten T."/>
            <person name="Jansen H.J."/>
            <person name="Dirks R.P."/>
            <person name="Schranz M.E."/>
            <person name="Ros V.I.D."/>
        </authorList>
    </citation>
    <scope>NUCLEOTIDE SEQUENCE</scope>
    <source>
        <strain evidence="16">TB_SE_WUR_2020</strain>
    </source>
</reference>
<evidence type="ECO:0000256" key="10">
    <source>
        <dbReference type="ARBA" id="ARBA00023054"/>
    </source>
</evidence>
<dbReference type="CDD" id="cd15850">
    <property type="entry name" value="SNARE_syntaxin18"/>
    <property type="match status" value="1"/>
</dbReference>
<dbReference type="GO" id="GO:0015031">
    <property type="term" value="P:protein transport"/>
    <property type="evidence" value="ECO:0007669"/>
    <property type="project" value="UniProtKB-KW"/>
</dbReference>
<feature type="transmembrane region" description="Helical" evidence="14">
    <location>
        <begin position="306"/>
        <end position="329"/>
    </location>
</feature>
<name>A0A922SEE5_SPOEX</name>
<dbReference type="InterPro" id="IPR029058">
    <property type="entry name" value="AB_hydrolase_fold"/>
</dbReference>
<dbReference type="InterPro" id="IPR019529">
    <property type="entry name" value="Syntaxin-18_N"/>
</dbReference>
<comment type="function">
    <text evidence="1">Syntaxin that may be involved in targeting and fusion of Golgi-derived retrograde transport vesicles with the ER.</text>
</comment>
<gene>
    <name evidence="16" type="ORF">HF086_009262</name>
</gene>